<organism evidence="15 16">
    <name type="scientific">Trichoderma longibrachiatum ATCC 18648</name>
    <dbReference type="NCBI Taxonomy" id="983965"/>
    <lineage>
        <taxon>Eukaryota</taxon>
        <taxon>Fungi</taxon>
        <taxon>Dikarya</taxon>
        <taxon>Ascomycota</taxon>
        <taxon>Pezizomycotina</taxon>
        <taxon>Sordariomycetes</taxon>
        <taxon>Hypocreomycetidae</taxon>
        <taxon>Hypocreales</taxon>
        <taxon>Hypocreaceae</taxon>
        <taxon>Trichoderma</taxon>
    </lineage>
</organism>
<dbReference type="InterPro" id="IPR015931">
    <property type="entry name" value="Acnase/IPM_dHydase_lsu_aba_1/3"/>
</dbReference>
<evidence type="ECO:0000256" key="2">
    <source>
        <dbReference type="ARBA" id="ARBA00001966"/>
    </source>
</evidence>
<dbReference type="EC" id="4.2.1.33" evidence="5"/>
<comment type="pathway">
    <text evidence="4">Amino-acid biosynthesis; L-leucine biosynthesis; L-leucine from 3-methyl-2-oxobutanoate: step 2/4.</text>
</comment>
<comment type="function">
    <text evidence="3">Catalyzes the isomerization between 2-isopropylmalate and 3-isopropylmalate, via the formation of 2-isopropylmaleate.</text>
</comment>
<evidence type="ECO:0000256" key="8">
    <source>
        <dbReference type="ARBA" id="ARBA00022605"/>
    </source>
</evidence>
<dbReference type="PANTHER" id="PTHR43822:SF9">
    <property type="entry name" value="3-ISOPROPYLMALATE DEHYDRATASE"/>
    <property type="match status" value="1"/>
</dbReference>
<dbReference type="GO" id="GO:0009098">
    <property type="term" value="P:L-leucine biosynthetic process"/>
    <property type="evidence" value="ECO:0007669"/>
    <property type="project" value="UniProtKB-KW"/>
</dbReference>
<keyword evidence="11" id="KW-0411">Iron-sulfur</keyword>
<comment type="cofactor">
    <cofactor evidence="2">
        <name>[4Fe-4S] cluster</name>
        <dbReference type="ChEBI" id="CHEBI:49883"/>
    </cofactor>
</comment>
<keyword evidence="10" id="KW-0408">Iron</keyword>
<dbReference type="InterPro" id="IPR050067">
    <property type="entry name" value="IPM_dehydratase_rel_enz"/>
</dbReference>
<dbReference type="GO" id="GO:0046872">
    <property type="term" value="F:metal ion binding"/>
    <property type="evidence" value="ECO:0007669"/>
    <property type="project" value="UniProtKB-KW"/>
</dbReference>
<dbReference type="InterPro" id="IPR036008">
    <property type="entry name" value="Aconitase_4Fe-4S_dom"/>
</dbReference>
<dbReference type="Proteomes" id="UP000240760">
    <property type="component" value="Unassembled WGS sequence"/>
</dbReference>
<evidence type="ECO:0000256" key="13">
    <source>
        <dbReference type="ARBA" id="ARBA00023304"/>
    </source>
</evidence>
<feature type="domain" description="Aconitase/3-isopropylmalate dehydratase large subunit alpha/beta/alpha" evidence="14">
    <location>
        <begin position="13"/>
        <end position="128"/>
    </location>
</feature>
<keyword evidence="6" id="KW-0432">Leucine biosynthesis</keyword>
<keyword evidence="16" id="KW-1185">Reference proteome</keyword>
<keyword evidence="9" id="KW-0479">Metal-binding</keyword>
<dbReference type="SUPFAM" id="SSF53732">
    <property type="entry name" value="Aconitase iron-sulfur domain"/>
    <property type="match status" value="1"/>
</dbReference>
<evidence type="ECO:0000256" key="6">
    <source>
        <dbReference type="ARBA" id="ARBA00022430"/>
    </source>
</evidence>
<evidence type="ECO:0000256" key="7">
    <source>
        <dbReference type="ARBA" id="ARBA00022485"/>
    </source>
</evidence>
<evidence type="ECO:0000256" key="5">
    <source>
        <dbReference type="ARBA" id="ARBA00011998"/>
    </source>
</evidence>
<dbReference type="AlphaFoldDB" id="A0A2T4CGQ4"/>
<keyword evidence="13" id="KW-0100">Branched-chain amino acid biosynthesis</keyword>
<evidence type="ECO:0000256" key="11">
    <source>
        <dbReference type="ARBA" id="ARBA00023014"/>
    </source>
</evidence>
<dbReference type="STRING" id="983965.A0A2T4CGQ4"/>
<dbReference type="GO" id="GO:0051539">
    <property type="term" value="F:4 iron, 4 sulfur cluster binding"/>
    <property type="evidence" value="ECO:0007669"/>
    <property type="project" value="UniProtKB-KW"/>
</dbReference>
<evidence type="ECO:0000256" key="10">
    <source>
        <dbReference type="ARBA" id="ARBA00023004"/>
    </source>
</evidence>
<dbReference type="GO" id="GO:0003861">
    <property type="term" value="F:3-isopropylmalate dehydratase activity"/>
    <property type="evidence" value="ECO:0007669"/>
    <property type="project" value="UniProtKB-EC"/>
</dbReference>
<dbReference type="Pfam" id="PF00330">
    <property type="entry name" value="Aconitase"/>
    <property type="match status" value="1"/>
</dbReference>
<dbReference type="EMBL" id="KZ679127">
    <property type="protein sequence ID" value="PTB80730.1"/>
    <property type="molecule type" value="Genomic_DNA"/>
</dbReference>
<accession>A0A2T4CGQ4</accession>
<dbReference type="Gene3D" id="3.30.499.10">
    <property type="entry name" value="Aconitase, domain 3"/>
    <property type="match status" value="1"/>
</dbReference>
<evidence type="ECO:0000259" key="14">
    <source>
        <dbReference type="Pfam" id="PF00330"/>
    </source>
</evidence>
<proteinExistence type="predicted"/>
<dbReference type="InterPro" id="IPR001030">
    <property type="entry name" value="Acoase/IPM_deHydtase_lsu_aba"/>
</dbReference>
<evidence type="ECO:0000313" key="15">
    <source>
        <dbReference type="EMBL" id="PTB80730.1"/>
    </source>
</evidence>
<evidence type="ECO:0000256" key="9">
    <source>
        <dbReference type="ARBA" id="ARBA00022723"/>
    </source>
</evidence>
<evidence type="ECO:0000256" key="3">
    <source>
        <dbReference type="ARBA" id="ARBA00002695"/>
    </source>
</evidence>
<evidence type="ECO:0000256" key="1">
    <source>
        <dbReference type="ARBA" id="ARBA00000491"/>
    </source>
</evidence>
<sequence length="128" mass="14174">MPASVGTPQTLYDKVLSSHIVDEKLDGTILLYIDRHLVHEVTSPQAFEGLKNAGRQVRRPDCTLATTDHNVPTTSRKGIKDIASFIKEDDSRIQCVTLEENVKEFGLTYFGLGDKRQGIVHVIGPEQG</sequence>
<comment type="catalytic activity">
    <reaction evidence="1">
        <text>(2R,3S)-3-isopropylmalate = (2S)-2-isopropylmalate</text>
        <dbReference type="Rhea" id="RHEA:32287"/>
        <dbReference type="ChEBI" id="CHEBI:1178"/>
        <dbReference type="ChEBI" id="CHEBI:35121"/>
        <dbReference type="EC" id="4.2.1.33"/>
    </reaction>
</comment>
<gene>
    <name evidence="15" type="ORF">M440DRAFT_1370179</name>
</gene>
<keyword evidence="8" id="KW-0028">Amino-acid biosynthesis</keyword>
<evidence type="ECO:0000256" key="4">
    <source>
        <dbReference type="ARBA" id="ARBA00004729"/>
    </source>
</evidence>
<name>A0A2T4CGQ4_TRILO</name>
<keyword evidence="7" id="KW-0004">4Fe-4S</keyword>
<evidence type="ECO:0000313" key="16">
    <source>
        <dbReference type="Proteomes" id="UP000240760"/>
    </source>
</evidence>
<reference evidence="15 16" key="1">
    <citation type="submission" date="2016-07" db="EMBL/GenBank/DDBJ databases">
        <title>Multiple horizontal gene transfer events from other fungi enriched the ability of initially mycotrophic Trichoderma (Ascomycota) to feed on dead plant biomass.</title>
        <authorList>
            <consortium name="DOE Joint Genome Institute"/>
            <person name="Aerts A."/>
            <person name="Atanasova L."/>
            <person name="Chenthamara K."/>
            <person name="Zhang J."/>
            <person name="Grujic M."/>
            <person name="Henrissat B."/>
            <person name="Kuo A."/>
            <person name="Salamov A."/>
            <person name="Lipzen A."/>
            <person name="Labutti K."/>
            <person name="Barry K."/>
            <person name="Miao Y."/>
            <person name="Rahimi M.J."/>
            <person name="Shen Q."/>
            <person name="Grigoriev I.V."/>
            <person name="Kubicek C.P."/>
            <person name="Druzhinina I.S."/>
        </authorList>
    </citation>
    <scope>NUCLEOTIDE SEQUENCE [LARGE SCALE GENOMIC DNA]</scope>
    <source>
        <strain evidence="15 16">ATCC 18648</strain>
    </source>
</reference>
<dbReference type="PANTHER" id="PTHR43822">
    <property type="entry name" value="HOMOACONITASE, MITOCHONDRIAL-RELATED"/>
    <property type="match status" value="1"/>
</dbReference>
<keyword evidence="12" id="KW-0456">Lyase</keyword>
<dbReference type="OrthoDB" id="2279155at2759"/>
<evidence type="ECO:0000256" key="12">
    <source>
        <dbReference type="ARBA" id="ARBA00023239"/>
    </source>
</evidence>
<protein>
    <recommendedName>
        <fullName evidence="5">3-isopropylmalate dehydratase</fullName>
        <ecNumber evidence="5">4.2.1.33</ecNumber>
    </recommendedName>
</protein>